<dbReference type="Pfam" id="PF00082">
    <property type="entry name" value="Peptidase_S8"/>
    <property type="match status" value="1"/>
</dbReference>
<proteinExistence type="inferred from homology"/>
<dbReference type="PROSITE" id="PS00138">
    <property type="entry name" value="SUBTILASE_SER"/>
    <property type="match status" value="1"/>
</dbReference>
<feature type="domain" description="Peptidase S8/S53" evidence="7">
    <location>
        <begin position="22"/>
        <end position="284"/>
    </location>
</feature>
<comment type="caution">
    <text evidence="8">The sequence shown here is derived from an EMBL/GenBank/DDBJ whole genome shotgun (WGS) entry which is preliminary data.</text>
</comment>
<dbReference type="EMBL" id="WUQX01000001">
    <property type="protein sequence ID" value="MXP75488.1"/>
    <property type="molecule type" value="Genomic_DNA"/>
</dbReference>
<evidence type="ECO:0000256" key="6">
    <source>
        <dbReference type="RuleBase" id="RU003355"/>
    </source>
</evidence>
<dbReference type="InterPro" id="IPR036852">
    <property type="entry name" value="Peptidase_S8/S53_dom_sf"/>
</dbReference>
<keyword evidence="2 5" id="KW-0645">Protease</keyword>
<evidence type="ECO:0000256" key="2">
    <source>
        <dbReference type="ARBA" id="ARBA00022670"/>
    </source>
</evidence>
<name>A0A7X3MFJ9_9FIRM</name>
<keyword evidence="4 5" id="KW-0720">Serine protease</keyword>
<evidence type="ECO:0000313" key="8">
    <source>
        <dbReference type="EMBL" id="MXP75488.1"/>
    </source>
</evidence>
<dbReference type="GO" id="GO:0006508">
    <property type="term" value="P:proteolysis"/>
    <property type="evidence" value="ECO:0007669"/>
    <property type="project" value="UniProtKB-KW"/>
</dbReference>
<reference evidence="8 9" key="1">
    <citation type="submission" date="2019-12" db="EMBL/GenBank/DDBJ databases">
        <title>Sporaefaciens musculi gen. nov., sp. nov., a novel bacterium isolated from the caecum of an obese mouse.</title>
        <authorList>
            <person name="Rasmussen T.S."/>
            <person name="Streidl T."/>
            <person name="Hitch T.C.A."/>
            <person name="Wortmann E."/>
            <person name="Deptula P."/>
            <person name="Hansen M."/>
            <person name="Nielsen D.S."/>
            <person name="Clavel T."/>
            <person name="Vogensen F.K."/>
        </authorList>
    </citation>
    <scope>NUCLEOTIDE SEQUENCE [LARGE SCALE GENOMIC DNA]</scope>
    <source>
        <strain evidence="8 9">WCA-9-b2</strain>
    </source>
</reference>
<dbReference type="PROSITE" id="PS00137">
    <property type="entry name" value="SUBTILASE_HIS"/>
    <property type="match status" value="1"/>
</dbReference>
<dbReference type="InterPro" id="IPR022398">
    <property type="entry name" value="Peptidase_S8_His-AS"/>
</dbReference>
<feature type="active site" description="Charge relay system" evidence="5">
    <location>
        <position position="240"/>
    </location>
</feature>
<gene>
    <name evidence="8" type="ORF">GN277_08865</name>
</gene>
<accession>A0A7X3MFJ9</accession>
<dbReference type="PROSITE" id="PS00136">
    <property type="entry name" value="SUBTILASE_ASP"/>
    <property type="match status" value="1"/>
</dbReference>
<evidence type="ECO:0000256" key="3">
    <source>
        <dbReference type="ARBA" id="ARBA00022801"/>
    </source>
</evidence>
<evidence type="ECO:0000313" key="9">
    <source>
        <dbReference type="Proteomes" id="UP000460412"/>
    </source>
</evidence>
<organism evidence="8 9">
    <name type="scientific">Sporofaciens musculi</name>
    <dbReference type="NCBI Taxonomy" id="2681861"/>
    <lineage>
        <taxon>Bacteria</taxon>
        <taxon>Bacillati</taxon>
        <taxon>Bacillota</taxon>
        <taxon>Clostridia</taxon>
        <taxon>Lachnospirales</taxon>
        <taxon>Lachnospiraceae</taxon>
        <taxon>Sporofaciens</taxon>
    </lineage>
</organism>
<dbReference type="Gene3D" id="3.40.50.200">
    <property type="entry name" value="Peptidase S8/S53 domain"/>
    <property type="match status" value="1"/>
</dbReference>
<dbReference type="InterPro" id="IPR023828">
    <property type="entry name" value="Peptidase_S8_Ser-AS"/>
</dbReference>
<dbReference type="PANTHER" id="PTHR43806">
    <property type="entry name" value="PEPTIDASE S8"/>
    <property type="match status" value="1"/>
</dbReference>
<dbReference type="InterPro" id="IPR015500">
    <property type="entry name" value="Peptidase_S8_subtilisin-rel"/>
</dbReference>
<dbReference type="InterPro" id="IPR000209">
    <property type="entry name" value="Peptidase_S8/S53_dom"/>
</dbReference>
<dbReference type="AlphaFoldDB" id="A0A7X3MFJ9"/>
<feature type="active site" description="Charge relay system" evidence="5">
    <location>
        <position position="63"/>
    </location>
</feature>
<evidence type="ECO:0000256" key="5">
    <source>
        <dbReference type="PROSITE-ProRule" id="PRU01240"/>
    </source>
</evidence>
<evidence type="ECO:0000256" key="1">
    <source>
        <dbReference type="ARBA" id="ARBA00011073"/>
    </source>
</evidence>
<evidence type="ECO:0000256" key="4">
    <source>
        <dbReference type="ARBA" id="ARBA00022825"/>
    </source>
</evidence>
<dbReference type="RefSeq" id="WP_159750742.1">
    <property type="nucleotide sequence ID" value="NZ_CASSPE010000200.1"/>
</dbReference>
<keyword evidence="3 5" id="KW-0378">Hydrolase</keyword>
<dbReference type="PANTHER" id="PTHR43806:SF65">
    <property type="entry name" value="SERINE PROTEASE APRX"/>
    <property type="match status" value="1"/>
</dbReference>
<feature type="active site" description="Charge relay system" evidence="5">
    <location>
        <position position="31"/>
    </location>
</feature>
<dbReference type="CDD" id="cd07487">
    <property type="entry name" value="Peptidases_S8_1"/>
    <property type="match status" value="1"/>
</dbReference>
<dbReference type="Proteomes" id="UP000460412">
    <property type="component" value="Unassembled WGS sequence"/>
</dbReference>
<dbReference type="GO" id="GO:0004252">
    <property type="term" value="F:serine-type endopeptidase activity"/>
    <property type="evidence" value="ECO:0007669"/>
    <property type="project" value="UniProtKB-UniRule"/>
</dbReference>
<dbReference type="PROSITE" id="PS51892">
    <property type="entry name" value="SUBTILASE"/>
    <property type="match status" value="1"/>
</dbReference>
<dbReference type="InterPro" id="IPR050131">
    <property type="entry name" value="Peptidase_S8_subtilisin-like"/>
</dbReference>
<dbReference type="InterPro" id="IPR023827">
    <property type="entry name" value="Peptidase_S8_Asp-AS"/>
</dbReference>
<dbReference type="SUPFAM" id="SSF52743">
    <property type="entry name" value="Subtilisin-like"/>
    <property type="match status" value="1"/>
</dbReference>
<protein>
    <submittedName>
        <fullName evidence="8">S8 family serine peptidase</fullName>
    </submittedName>
</protein>
<dbReference type="PRINTS" id="PR00723">
    <property type="entry name" value="SUBTILISIN"/>
</dbReference>
<keyword evidence="9" id="KW-1185">Reference proteome</keyword>
<evidence type="ECO:0000259" key="7">
    <source>
        <dbReference type="Pfam" id="PF00082"/>
    </source>
</evidence>
<comment type="similarity">
    <text evidence="1 5 6">Belongs to the peptidase S8 family.</text>
</comment>
<sequence>MNRVKQQIHYRCADTMQGNIKGQNVTAAILDTGMAAHPDLNGRILAFYDCVNRRHGMYDDSGHGTHVGGILAGDGRLSKGAYGGIAPKAELVIVKVLDSKGEGSVEQILKGIQWIEDNHEHYNIRVANVSVGAKKGLDEKKERDLIEAVEVLWDLGITVVVSAGNQGPESGSIAVPGNSRKVITVGALDEPGVKDGCSGVGPTDYCIVKPELVAPGYHVSSCNSRYFKTKIPYVRKSGTSMATPVVSGAAALFLSKYPQAKNVDVKLKLREACECEEEARQGWGCLRIDRLLE</sequence>